<dbReference type="EMBL" id="JBAWTH010000138">
    <property type="protein sequence ID" value="KAL2275297.1"/>
    <property type="molecule type" value="Genomic_DNA"/>
</dbReference>
<comment type="caution">
    <text evidence="2">The sequence shown here is derived from an EMBL/GenBank/DDBJ whole genome shotgun (WGS) entry which is preliminary data.</text>
</comment>
<evidence type="ECO:0000313" key="2">
    <source>
        <dbReference type="EMBL" id="KAL2275297.1"/>
    </source>
</evidence>
<keyword evidence="3" id="KW-1185">Reference proteome</keyword>
<dbReference type="PANTHER" id="PTHR35041">
    <property type="entry name" value="MEDIATOR OF RNA POLYMERASE II TRANSCRIPTION SUBUNIT 1"/>
    <property type="match status" value="1"/>
</dbReference>
<evidence type="ECO:0000313" key="3">
    <source>
        <dbReference type="Proteomes" id="UP001600888"/>
    </source>
</evidence>
<keyword evidence="1" id="KW-0812">Transmembrane</keyword>
<dbReference type="PANTHER" id="PTHR35041:SF6">
    <property type="entry name" value="FORMYLMETHIONINE DEFORMYLASE-LIKE PROTEIN-RELATED"/>
    <property type="match status" value="1"/>
</dbReference>
<name>A0ABR4DYP7_9PEZI</name>
<dbReference type="Proteomes" id="UP001600888">
    <property type="component" value="Unassembled WGS sequence"/>
</dbReference>
<organism evidence="2 3">
    <name type="scientific">Diaporthe vaccinii</name>
    <dbReference type="NCBI Taxonomy" id="105482"/>
    <lineage>
        <taxon>Eukaryota</taxon>
        <taxon>Fungi</taxon>
        <taxon>Dikarya</taxon>
        <taxon>Ascomycota</taxon>
        <taxon>Pezizomycotina</taxon>
        <taxon>Sordariomycetes</taxon>
        <taxon>Sordariomycetidae</taxon>
        <taxon>Diaporthales</taxon>
        <taxon>Diaporthaceae</taxon>
        <taxon>Diaporthe</taxon>
        <taxon>Diaporthe eres species complex</taxon>
    </lineage>
</organism>
<sequence>MTEHWATFEGVGRLDSPTPEITRIVAATLTSRAILPFAAPFPNSSYSLSFYGPAFQCQNMSDAVIHNTLNTGRAASLQEAWDLTMNDKFPSRVFGVLYIGASPETNTDVFMHNHLFVNTGGADVSSRNYSCHMRNASYTVDFGFQNGVQFTDIQKFEPLSPLEIQSGEIYNTYGPGEMQYQVMFRSLVNALTAEVQWGSTGSLNGGDTEIVTSALAACPEIKQGTKSFGATDIWFDLPLCRAGSIPGAIEDLSRNLTLSILSSAMLANETPAEVTVHTSAALYSYNWRNLLLAYAIAVCATAVCAVVGLDALLANGYSAETTFSSILLTTRNVDLDDLARGHCLGECPLAKEVGRRRLKYGILRSQAHDAAVKGSHACFGFADDVRELKRGEPCW</sequence>
<keyword evidence="1" id="KW-0472">Membrane</keyword>
<gene>
    <name evidence="2" type="ORF">FJTKL_02155</name>
</gene>
<reference evidence="2 3" key="1">
    <citation type="submission" date="2024-03" db="EMBL/GenBank/DDBJ databases">
        <title>A high-quality draft genome sequence of Diaporthe vaccinii, a causative agent of upright dieback and viscid rot disease in cranberry plants.</title>
        <authorList>
            <person name="Sarrasin M."/>
            <person name="Lang B.F."/>
            <person name="Burger G."/>
        </authorList>
    </citation>
    <scope>NUCLEOTIDE SEQUENCE [LARGE SCALE GENOMIC DNA]</scope>
    <source>
        <strain evidence="2 3">IS7</strain>
    </source>
</reference>
<evidence type="ECO:0000256" key="1">
    <source>
        <dbReference type="SAM" id="Phobius"/>
    </source>
</evidence>
<proteinExistence type="predicted"/>
<feature type="transmembrane region" description="Helical" evidence="1">
    <location>
        <begin position="291"/>
        <end position="313"/>
    </location>
</feature>
<protein>
    <submittedName>
        <fullName evidence="2">Uncharacterized protein</fullName>
    </submittedName>
</protein>
<keyword evidence="1" id="KW-1133">Transmembrane helix</keyword>
<accession>A0ABR4DYP7</accession>